<reference evidence="1" key="1">
    <citation type="journal article" date="2021" name="Microb. Physiol.">
        <title>Proteogenomic Insights into the Physiology of Marine, Sulfate-Reducing, Filamentous Desulfonema limicola and Desulfonema magnum.</title>
        <authorList>
            <person name="Schnaars V."/>
            <person name="Wohlbrand L."/>
            <person name="Scheve S."/>
            <person name="Hinrichs C."/>
            <person name="Reinhardt R."/>
            <person name="Rabus R."/>
        </authorList>
    </citation>
    <scope>NUCLEOTIDE SEQUENCE</scope>
    <source>
        <strain evidence="1">4be13</strain>
    </source>
</reference>
<accession>A0A975GRS1</accession>
<name>A0A975GRS1_9BACT</name>
<proteinExistence type="predicted"/>
<dbReference type="KEGG" id="dmm:dnm_072940"/>
<keyword evidence="2" id="KW-1185">Reference proteome</keyword>
<dbReference type="AlphaFoldDB" id="A0A975GRS1"/>
<dbReference type="EMBL" id="CP061800">
    <property type="protein sequence ID" value="QTA91230.1"/>
    <property type="molecule type" value="Genomic_DNA"/>
</dbReference>
<evidence type="ECO:0000313" key="1">
    <source>
        <dbReference type="EMBL" id="QTA91230.1"/>
    </source>
</evidence>
<organism evidence="1 2">
    <name type="scientific">Desulfonema magnum</name>
    <dbReference type="NCBI Taxonomy" id="45655"/>
    <lineage>
        <taxon>Bacteria</taxon>
        <taxon>Pseudomonadati</taxon>
        <taxon>Thermodesulfobacteriota</taxon>
        <taxon>Desulfobacteria</taxon>
        <taxon>Desulfobacterales</taxon>
        <taxon>Desulfococcaceae</taxon>
        <taxon>Desulfonema</taxon>
    </lineage>
</organism>
<gene>
    <name evidence="1" type="ORF">dnm_072940</name>
</gene>
<dbReference type="Proteomes" id="UP000663722">
    <property type="component" value="Chromosome"/>
</dbReference>
<evidence type="ECO:0000313" key="2">
    <source>
        <dbReference type="Proteomes" id="UP000663722"/>
    </source>
</evidence>
<protein>
    <submittedName>
        <fullName evidence="1">Uncharacterized protein</fullName>
    </submittedName>
</protein>
<sequence length="56" mass="6476">MGEAKRNPPDINNIPSLEKCGVGWVKRSGTHRTFHSGLNMRILEKYSVKSKYYFSF</sequence>